<reference evidence="2" key="2">
    <citation type="submission" date="2017-02" db="UniProtKB">
        <authorList>
            <consortium name="WormBaseParasite"/>
        </authorList>
    </citation>
    <scope>IDENTIFICATION</scope>
</reference>
<evidence type="ECO:0000313" key="2">
    <source>
        <dbReference type="WBParaSite" id="ACAC_0001440001-mRNA-1"/>
    </source>
</evidence>
<reference evidence="1" key="1">
    <citation type="submission" date="2012-09" db="EMBL/GenBank/DDBJ databases">
        <authorList>
            <person name="Martin A.A."/>
        </authorList>
    </citation>
    <scope>NUCLEOTIDE SEQUENCE</scope>
</reference>
<sequence length="74" mass="8287">MWCGFETSTSACLERSAHDDVTDLAGCNPTHWILSSGFETDTTSETWKMCLETEIAPLAPPLRWHDKDAFAVVR</sequence>
<dbReference type="Proteomes" id="UP000035642">
    <property type="component" value="Unassembled WGS sequence"/>
</dbReference>
<proteinExistence type="predicted"/>
<keyword evidence="1" id="KW-1185">Reference proteome</keyword>
<evidence type="ECO:0000313" key="1">
    <source>
        <dbReference type="Proteomes" id="UP000035642"/>
    </source>
</evidence>
<accession>A0A0K0DRL1</accession>
<dbReference type="AlphaFoldDB" id="A0A0K0DRL1"/>
<dbReference type="WBParaSite" id="ACAC_0001440001-mRNA-1">
    <property type="protein sequence ID" value="ACAC_0001440001-mRNA-1"/>
    <property type="gene ID" value="ACAC_0001440001"/>
</dbReference>
<protein>
    <submittedName>
        <fullName evidence="2">Uncharacterized protein</fullName>
    </submittedName>
</protein>
<organism evidence="1 2">
    <name type="scientific">Angiostrongylus cantonensis</name>
    <name type="common">Rat lungworm</name>
    <dbReference type="NCBI Taxonomy" id="6313"/>
    <lineage>
        <taxon>Eukaryota</taxon>
        <taxon>Metazoa</taxon>
        <taxon>Ecdysozoa</taxon>
        <taxon>Nematoda</taxon>
        <taxon>Chromadorea</taxon>
        <taxon>Rhabditida</taxon>
        <taxon>Rhabditina</taxon>
        <taxon>Rhabditomorpha</taxon>
        <taxon>Strongyloidea</taxon>
        <taxon>Metastrongylidae</taxon>
        <taxon>Angiostrongylus</taxon>
    </lineage>
</organism>
<name>A0A0K0DRL1_ANGCA</name>